<dbReference type="PANTHER" id="PTHR36154">
    <property type="entry name" value="DNA-BINDING TRANSCRIPTIONAL ACTIVATOR ALPA"/>
    <property type="match status" value="1"/>
</dbReference>
<name>A0A0H2M6E5_VARPD</name>
<keyword evidence="3" id="KW-1185">Reference proteome</keyword>
<evidence type="ECO:0000313" key="3">
    <source>
        <dbReference type="Proteomes" id="UP000035170"/>
    </source>
</evidence>
<dbReference type="Proteomes" id="UP000035170">
    <property type="component" value="Unassembled WGS sequence"/>
</dbReference>
<reference evidence="2 3" key="1">
    <citation type="submission" date="2015-03" db="EMBL/GenBank/DDBJ databases">
        <title>Genome sequence of Variovorax paradoxus TBEA6.</title>
        <authorList>
            <person name="Poehlein A."/>
            <person name="Schuldes J."/>
            <person name="Wuebbeler J.H."/>
            <person name="Hiessl S."/>
            <person name="Steinbuechel A."/>
            <person name="Daniel R."/>
        </authorList>
    </citation>
    <scope>NUCLEOTIDE SEQUENCE [LARGE SCALE GENOMIC DNA]</scope>
    <source>
        <strain evidence="2 3">TBEA6</strain>
    </source>
</reference>
<dbReference type="AlphaFoldDB" id="A0A0H2M6E5"/>
<dbReference type="Gene3D" id="1.10.238.160">
    <property type="match status" value="1"/>
</dbReference>
<proteinExistence type="predicted"/>
<dbReference type="PATRIC" id="fig|34073.19.peg.2737"/>
<dbReference type="InterPro" id="IPR052931">
    <property type="entry name" value="Prophage_regulatory_activator"/>
</dbReference>
<feature type="region of interest" description="Disordered" evidence="1">
    <location>
        <begin position="42"/>
        <end position="78"/>
    </location>
</feature>
<organism evidence="2 3">
    <name type="scientific">Variovorax paradoxus</name>
    <dbReference type="NCBI Taxonomy" id="34073"/>
    <lineage>
        <taxon>Bacteria</taxon>
        <taxon>Pseudomonadati</taxon>
        <taxon>Pseudomonadota</taxon>
        <taxon>Betaproteobacteria</taxon>
        <taxon>Burkholderiales</taxon>
        <taxon>Comamonadaceae</taxon>
        <taxon>Variovorax</taxon>
    </lineage>
</organism>
<feature type="compositionally biased region" description="Basic and acidic residues" evidence="1">
    <location>
        <begin position="42"/>
        <end position="57"/>
    </location>
</feature>
<sequence length="276" mass="30342">MGTADSLGSSSLISTEPPASDVAVGQAGFRAPRIVIRRFRTRGDQHGERHSDIEHSRRSFGTGVERPRLLNQPSPSNGPWRLEAFSSNHFVIKSFSAQLYSALLKTPQAHQLPVAALEGPRSWTTVLRSGAPRIAVAGWSRQTCLASFGRTATALDALRNNRKATPMRSHTESSERSAAEHAAQRTLQAALLLQEALALLRTESTLPVARTTNIPPDRLLRLPEVERLTGLSRSAIYEQMRRGIFPRSVKAGQRTAAWPESAVQSWIAQRMNGRTI</sequence>
<dbReference type="EMBL" id="JZWI01000012">
    <property type="protein sequence ID" value="KLN56357.1"/>
    <property type="molecule type" value="Genomic_DNA"/>
</dbReference>
<evidence type="ECO:0000313" key="2">
    <source>
        <dbReference type="EMBL" id="KLN56357.1"/>
    </source>
</evidence>
<accession>A0A0H2M6E5</accession>
<feature type="compositionally biased region" description="Basic and acidic residues" evidence="1">
    <location>
        <begin position="169"/>
        <end position="180"/>
    </location>
</feature>
<dbReference type="InterPro" id="IPR010260">
    <property type="entry name" value="AlpA"/>
</dbReference>
<gene>
    <name evidence="2" type="ORF">VPARA_26640</name>
</gene>
<dbReference type="PANTHER" id="PTHR36154:SF1">
    <property type="entry name" value="DNA-BINDING TRANSCRIPTIONAL ACTIVATOR ALPA"/>
    <property type="match status" value="1"/>
</dbReference>
<dbReference type="Pfam" id="PF05930">
    <property type="entry name" value="Phage_AlpA"/>
    <property type="match status" value="1"/>
</dbReference>
<feature type="region of interest" description="Disordered" evidence="1">
    <location>
        <begin position="159"/>
        <end position="180"/>
    </location>
</feature>
<feature type="region of interest" description="Disordered" evidence="1">
    <location>
        <begin position="1"/>
        <end position="24"/>
    </location>
</feature>
<feature type="compositionally biased region" description="Polar residues" evidence="1">
    <location>
        <begin position="1"/>
        <end position="14"/>
    </location>
</feature>
<comment type="caution">
    <text evidence="2">The sequence shown here is derived from an EMBL/GenBank/DDBJ whole genome shotgun (WGS) entry which is preliminary data.</text>
</comment>
<protein>
    <submittedName>
        <fullName evidence="2">Prophage CP4-57 regulatory protein (AlpA)</fullName>
    </submittedName>
</protein>
<evidence type="ECO:0000256" key="1">
    <source>
        <dbReference type="SAM" id="MobiDB-lite"/>
    </source>
</evidence>